<name>A0A9Q1LJ38_9SOLA</name>
<protein>
    <recommendedName>
        <fullName evidence="3">Pseudouridine synthase RsuA/RluA-like domain-containing protein</fullName>
    </recommendedName>
</protein>
<gene>
    <name evidence="4" type="ORF">K7X08_035452</name>
</gene>
<dbReference type="AlphaFoldDB" id="A0A9Q1LJ38"/>
<evidence type="ECO:0000313" key="4">
    <source>
        <dbReference type="EMBL" id="KAJ8537051.1"/>
    </source>
</evidence>
<dbReference type="PANTHER" id="PTHR21600">
    <property type="entry name" value="MITOCHONDRIAL RNA PSEUDOURIDINE SYNTHASE"/>
    <property type="match status" value="1"/>
</dbReference>
<dbReference type="OrthoDB" id="1751169at2759"/>
<sequence>MNYRNVYLFNRLRRKEEEILGDLLRDLQQERERSKSLETQLQESTRKVEELNKEQESLIDIFTEERQRRDMEEENLRKKLKDASNTIQDLLGKGQILEKTKSANTQQVSADNGGNSEWVTESVGILEGDSMTISKGLAIIDEAIVKTQSFENTRVNKASRAEPATFQMDAGNVTAGNANVHDFYSESAVKSGRIQVGGKNVPVSYVVQSSQKISHFLHMHEPPVMSWDVEILCEEPDVLTVCKPASVPVHPCGQYRKNTVVGILQAEYGLAPLFPVHRLDCLVSGLLILARSASRADLFRQQLYFMFYDYIAMNCTMKEERKIIDLECITAIESGAVQKRYIARVIRVFPDKQQVVNANVNYNAREGRSTVELLHRA</sequence>
<keyword evidence="5" id="KW-1185">Reference proteome</keyword>
<dbReference type="InterPro" id="IPR006224">
    <property type="entry name" value="PsdUridine_synth_RluA-like_CS"/>
</dbReference>
<dbReference type="EMBL" id="JAJAGQ010000018">
    <property type="protein sequence ID" value="KAJ8537051.1"/>
    <property type="molecule type" value="Genomic_DNA"/>
</dbReference>
<evidence type="ECO:0000313" key="5">
    <source>
        <dbReference type="Proteomes" id="UP001152561"/>
    </source>
</evidence>
<comment type="catalytic activity">
    <reaction evidence="1">
        <text>a uridine in RNA = a pseudouridine in RNA</text>
        <dbReference type="Rhea" id="RHEA:48348"/>
        <dbReference type="Rhea" id="RHEA-COMP:12068"/>
        <dbReference type="Rhea" id="RHEA-COMP:12069"/>
        <dbReference type="ChEBI" id="CHEBI:65314"/>
        <dbReference type="ChEBI" id="CHEBI:65315"/>
    </reaction>
</comment>
<dbReference type="PROSITE" id="PS01129">
    <property type="entry name" value="PSI_RLU"/>
    <property type="match status" value="1"/>
</dbReference>
<proteinExistence type="predicted"/>
<dbReference type="Proteomes" id="UP001152561">
    <property type="component" value="Unassembled WGS sequence"/>
</dbReference>
<dbReference type="InterPro" id="IPR006145">
    <property type="entry name" value="PsdUridine_synth_RsuA/RluA"/>
</dbReference>
<dbReference type="InterPro" id="IPR020103">
    <property type="entry name" value="PsdUridine_synth_cat_dom_sf"/>
</dbReference>
<evidence type="ECO:0000259" key="3">
    <source>
        <dbReference type="Pfam" id="PF00849"/>
    </source>
</evidence>
<dbReference type="GO" id="GO:0003723">
    <property type="term" value="F:RNA binding"/>
    <property type="evidence" value="ECO:0007669"/>
    <property type="project" value="InterPro"/>
</dbReference>
<dbReference type="InterPro" id="IPR050188">
    <property type="entry name" value="RluA_PseudoU_synthase"/>
</dbReference>
<feature type="coiled-coil region" evidence="2">
    <location>
        <begin position="13"/>
        <end position="93"/>
    </location>
</feature>
<comment type="caution">
    <text evidence="4">The sequence shown here is derived from an EMBL/GenBank/DDBJ whole genome shotgun (WGS) entry which is preliminary data.</text>
</comment>
<dbReference type="GO" id="GO:0000455">
    <property type="term" value="P:enzyme-directed rRNA pseudouridine synthesis"/>
    <property type="evidence" value="ECO:0007669"/>
    <property type="project" value="TreeGrafter"/>
</dbReference>
<feature type="domain" description="Pseudouridine synthase RsuA/RluA-like" evidence="3">
    <location>
        <begin position="237"/>
        <end position="326"/>
    </location>
</feature>
<dbReference type="SUPFAM" id="SSF55120">
    <property type="entry name" value="Pseudouridine synthase"/>
    <property type="match status" value="1"/>
</dbReference>
<accession>A0A9Q1LJ38</accession>
<reference evidence="5" key="1">
    <citation type="journal article" date="2023" name="Proc. Natl. Acad. Sci. U.S.A.">
        <title>Genomic and structural basis for evolution of tropane alkaloid biosynthesis.</title>
        <authorList>
            <person name="Wanga Y.-J."/>
            <person name="Taina T."/>
            <person name="Yua J.-Y."/>
            <person name="Lia J."/>
            <person name="Xua B."/>
            <person name="Chenc J."/>
            <person name="D'Auriad J.C."/>
            <person name="Huanga J.-P."/>
            <person name="Huanga S.-X."/>
        </authorList>
    </citation>
    <scope>NUCLEOTIDE SEQUENCE [LARGE SCALE GENOMIC DNA]</scope>
    <source>
        <strain evidence="5">cv. KIB-2019</strain>
    </source>
</reference>
<dbReference type="Pfam" id="PF00849">
    <property type="entry name" value="PseudoU_synth_2"/>
    <property type="match status" value="1"/>
</dbReference>
<organism evidence="4 5">
    <name type="scientific">Anisodus acutangulus</name>
    <dbReference type="NCBI Taxonomy" id="402998"/>
    <lineage>
        <taxon>Eukaryota</taxon>
        <taxon>Viridiplantae</taxon>
        <taxon>Streptophyta</taxon>
        <taxon>Embryophyta</taxon>
        <taxon>Tracheophyta</taxon>
        <taxon>Spermatophyta</taxon>
        <taxon>Magnoliopsida</taxon>
        <taxon>eudicotyledons</taxon>
        <taxon>Gunneridae</taxon>
        <taxon>Pentapetalae</taxon>
        <taxon>asterids</taxon>
        <taxon>lamiids</taxon>
        <taxon>Solanales</taxon>
        <taxon>Solanaceae</taxon>
        <taxon>Solanoideae</taxon>
        <taxon>Hyoscyameae</taxon>
        <taxon>Anisodus</taxon>
    </lineage>
</organism>
<dbReference type="Gene3D" id="3.30.2350.10">
    <property type="entry name" value="Pseudouridine synthase"/>
    <property type="match status" value="1"/>
</dbReference>
<dbReference type="GO" id="GO:0009982">
    <property type="term" value="F:pseudouridine synthase activity"/>
    <property type="evidence" value="ECO:0007669"/>
    <property type="project" value="InterPro"/>
</dbReference>
<keyword evidence="2" id="KW-0175">Coiled coil</keyword>
<evidence type="ECO:0000256" key="1">
    <source>
        <dbReference type="ARBA" id="ARBA00000073"/>
    </source>
</evidence>
<evidence type="ECO:0000256" key="2">
    <source>
        <dbReference type="SAM" id="Coils"/>
    </source>
</evidence>
<dbReference type="PANTHER" id="PTHR21600:SF40">
    <property type="entry name" value="PSEUDOURIDYLATE SYNTHASE RPUSD2"/>
    <property type="match status" value="1"/>
</dbReference>